<feature type="transmembrane region" description="Helical" evidence="1">
    <location>
        <begin position="115"/>
        <end position="134"/>
    </location>
</feature>
<evidence type="ECO:0000313" key="2">
    <source>
        <dbReference type="EMBL" id="QHT67786.1"/>
    </source>
</evidence>
<keyword evidence="1" id="KW-0812">Transmembrane</keyword>
<evidence type="ECO:0008006" key="4">
    <source>
        <dbReference type="Google" id="ProtNLM"/>
    </source>
</evidence>
<evidence type="ECO:0000256" key="1">
    <source>
        <dbReference type="SAM" id="Phobius"/>
    </source>
</evidence>
<feature type="transmembrane region" description="Helical" evidence="1">
    <location>
        <begin position="216"/>
        <end position="239"/>
    </location>
</feature>
<feature type="transmembrane region" description="Helical" evidence="1">
    <location>
        <begin position="140"/>
        <end position="158"/>
    </location>
</feature>
<reference evidence="2 3" key="1">
    <citation type="submission" date="2020-01" db="EMBL/GenBank/DDBJ databases">
        <authorList>
            <person name="Kim M.K."/>
        </authorList>
    </citation>
    <scope>NUCLEOTIDE SEQUENCE [LARGE SCALE GENOMIC DNA]</scope>
    <source>
        <strain evidence="2 3">172606-1</strain>
    </source>
</reference>
<dbReference type="AlphaFoldDB" id="A0A6C0GID1"/>
<proteinExistence type="predicted"/>
<feature type="transmembrane region" description="Helical" evidence="1">
    <location>
        <begin position="188"/>
        <end position="204"/>
    </location>
</feature>
<keyword evidence="3" id="KW-1185">Reference proteome</keyword>
<protein>
    <recommendedName>
        <fullName evidence="4">DUF2157 domain-containing protein</fullName>
    </recommendedName>
</protein>
<dbReference type="RefSeq" id="WP_162443808.1">
    <property type="nucleotide sequence ID" value="NZ_CP048222.1"/>
</dbReference>
<feature type="transmembrane region" description="Helical" evidence="1">
    <location>
        <begin position="48"/>
        <end position="71"/>
    </location>
</feature>
<dbReference type="Proteomes" id="UP000480178">
    <property type="component" value="Chromosome"/>
</dbReference>
<organism evidence="2 3">
    <name type="scientific">Rhodocytophaga rosea</name>
    <dbReference type="NCBI Taxonomy" id="2704465"/>
    <lineage>
        <taxon>Bacteria</taxon>
        <taxon>Pseudomonadati</taxon>
        <taxon>Bacteroidota</taxon>
        <taxon>Cytophagia</taxon>
        <taxon>Cytophagales</taxon>
        <taxon>Rhodocytophagaceae</taxon>
        <taxon>Rhodocytophaga</taxon>
    </lineage>
</organism>
<feature type="transmembrane region" description="Helical" evidence="1">
    <location>
        <begin position="308"/>
        <end position="328"/>
    </location>
</feature>
<feature type="transmembrane region" description="Helical" evidence="1">
    <location>
        <begin position="282"/>
        <end position="302"/>
    </location>
</feature>
<accession>A0A6C0GID1</accession>
<keyword evidence="1" id="KW-1133">Transmembrane helix</keyword>
<keyword evidence="1" id="KW-0472">Membrane</keyword>
<sequence>MIAYNAKWLDALAVQAQAWKWYKKGWLPQQQWEDVRTKFQTGFYTPNIFVRIGLFIFTWILVSSVFGLFGLTLLDGFDSQTGAAIICMVFSGGCFFLLEMFIKEKKYYQAGIDDALLYTAGGFAISGICLLLEPVLDDHFIFYLLLIFPLLVAITIRYVDRLAALLAYATLAGILFLALEPFPFTRALIPFACLVFSGVSYFQIKKIKQREELRYWLGCLEMAEACSLVLFYMSGNYFVVTEVGEMLFPGYALPFSILVFILTALIPLVYVYAGLKNFDRLLLRLGLIMIALSVLTFKYYFSLGHHEVTLTIAGAIMVGIAYGCIRYLKKNPTPYTYQEDISDETPSFSQAESLIHAQTFGPSVVPEKDFDFGGGKFGGGGAGGQY</sequence>
<feature type="transmembrane region" description="Helical" evidence="1">
    <location>
        <begin position="83"/>
        <end position="103"/>
    </location>
</feature>
<gene>
    <name evidence="2" type="ORF">GXP67_14650</name>
</gene>
<dbReference type="EMBL" id="CP048222">
    <property type="protein sequence ID" value="QHT67786.1"/>
    <property type="molecule type" value="Genomic_DNA"/>
</dbReference>
<evidence type="ECO:0000313" key="3">
    <source>
        <dbReference type="Proteomes" id="UP000480178"/>
    </source>
</evidence>
<dbReference type="KEGG" id="rhoz:GXP67_14650"/>
<feature type="transmembrane region" description="Helical" evidence="1">
    <location>
        <begin position="251"/>
        <end position="275"/>
    </location>
</feature>
<feature type="transmembrane region" description="Helical" evidence="1">
    <location>
        <begin position="165"/>
        <end position="182"/>
    </location>
</feature>
<name>A0A6C0GID1_9BACT</name>